<keyword evidence="5" id="KW-1185">Reference proteome</keyword>
<dbReference type="InterPro" id="IPR026983">
    <property type="entry name" value="DHC"/>
</dbReference>
<dbReference type="Pfam" id="PF12780">
    <property type="entry name" value="AAA_8"/>
    <property type="match status" value="1"/>
</dbReference>
<feature type="region of interest" description="Disordered" evidence="1">
    <location>
        <begin position="186"/>
        <end position="326"/>
    </location>
</feature>
<dbReference type="Gene3D" id="1.20.920.30">
    <property type="match status" value="1"/>
</dbReference>
<feature type="domain" description="Dynein heavy chain 3 AAA+ lid" evidence="3">
    <location>
        <begin position="40"/>
        <end position="133"/>
    </location>
</feature>
<dbReference type="Pfam" id="PF17857">
    <property type="entry name" value="AAA_lid_1"/>
    <property type="match status" value="1"/>
</dbReference>
<reference evidence="4" key="1">
    <citation type="submission" date="2017-08" db="EMBL/GenBank/DDBJ databases">
        <authorList>
            <person name="Polle J.E."/>
            <person name="Barry K."/>
            <person name="Cushman J."/>
            <person name="Schmutz J."/>
            <person name="Tran D."/>
            <person name="Hathwaick L.T."/>
            <person name="Yim W.C."/>
            <person name="Jenkins J."/>
            <person name="Mckie-Krisberg Z.M."/>
            <person name="Prochnik S."/>
            <person name="Lindquist E."/>
            <person name="Dockter R.B."/>
            <person name="Adam C."/>
            <person name="Molina H."/>
            <person name="Bunkerborg J."/>
            <person name="Jin E."/>
            <person name="Buchheim M."/>
            <person name="Magnuson J."/>
        </authorList>
    </citation>
    <scope>NUCLEOTIDE SEQUENCE</scope>
    <source>
        <strain evidence="4">CCAP 19/18</strain>
    </source>
</reference>
<accession>A0ABQ7H9H0</accession>
<evidence type="ECO:0000313" key="4">
    <source>
        <dbReference type="EMBL" id="KAF5843485.1"/>
    </source>
</evidence>
<name>A0ABQ7H9H0_DUNSA</name>
<evidence type="ECO:0000313" key="5">
    <source>
        <dbReference type="Proteomes" id="UP000815325"/>
    </source>
</evidence>
<gene>
    <name evidence="4" type="ORF">DUNSADRAFT_15780</name>
</gene>
<evidence type="ECO:0000256" key="1">
    <source>
        <dbReference type="SAM" id="MobiDB-lite"/>
    </source>
</evidence>
<proteinExistence type="predicted"/>
<dbReference type="EMBL" id="MU069442">
    <property type="protein sequence ID" value="KAF5843485.1"/>
    <property type="molecule type" value="Genomic_DNA"/>
</dbReference>
<dbReference type="PANTHER" id="PTHR45703">
    <property type="entry name" value="DYNEIN HEAVY CHAIN"/>
    <property type="match status" value="1"/>
</dbReference>
<feature type="compositionally biased region" description="Basic and acidic residues" evidence="1">
    <location>
        <begin position="301"/>
        <end position="311"/>
    </location>
</feature>
<evidence type="ECO:0000259" key="3">
    <source>
        <dbReference type="Pfam" id="PF17857"/>
    </source>
</evidence>
<feature type="region of interest" description="Disordered" evidence="1">
    <location>
        <begin position="383"/>
        <end position="408"/>
    </location>
</feature>
<sequence length="478" mass="52881">MSLVALPPISHAGFTLIFTAVLKRYMQPTTTVSNDLLPALVSATMELYRKVTTTLLPVPSRPHYLFSIRHVGAVFKSMFHAHRSSRSTALQLVKLWQHECARVFQDRIVDTKEREWFANTLAEASSKHLSGFADPGHPDARDVVFCTFASFGGQYYELAEYVLRPDHAPTPDAARTPEISSRLSSFQMQHMEGAEERTSAATDNVVVPEQPESTEKGPLGTIAGGRSVFQTSGVDPDRPATGDSSLPRLHRSPSRRPTWDPQQMQEHQEIEQKRSKSKSRVRRQSSSQGFGSSLDSQHSIGSKEKDSRFERQPSLGMRTLPSFPSRNSEIFREELLPPAPGNKLQEIYQEGWIDDGILSKGEAVHARLKTIIAYHAEEYLKQTSARPAKKDADDTKQSKDAKDGGGGSTLVGGSGIVDRVAAIIIHRAALMHVARITRVLSMEQGHMILVGPPGSGRRTLARLSCHMSNVQVFEANLK</sequence>
<organism evidence="4 5">
    <name type="scientific">Dunaliella salina</name>
    <name type="common">Green alga</name>
    <name type="synonym">Protococcus salinus</name>
    <dbReference type="NCBI Taxonomy" id="3046"/>
    <lineage>
        <taxon>Eukaryota</taxon>
        <taxon>Viridiplantae</taxon>
        <taxon>Chlorophyta</taxon>
        <taxon>core chlorophytes</taxon>
        <taxon>Chlorophyceae</taxon>
        <taxon>CS clade</taxon>
        <taxon>Chlamydomonadales</taxon>
        <taxon>Dunaliellaceae</taxon>
        <taxon>Dunaliella</taxon>
    </lineage>
</organism>
<dbReference type="Gene3D" id="3.40.50.300">
    <property type="entry name" value="P-loop containing nucleotide triphosphate hydrolases"/>
    <property type="match status" value="1"/>
</dbReference>
<dbReference type="PANTHER" id="PTHR45703:SF36">
    <property type="entry name" value="DYNEIN HEAVY CHAIN, CYTOPLASMIC"/>
    <property type="match status" value="1"/>
</dbReference>
<protein>
    <submittedName>
        <fullName evidence="4">Uncharacterized protein</fullName>
    </submittedName>
</protein>
<dbReference type="Proteomes" id="UP000815325">
    <property type="component" value="Unassembled WGS sequence"/>
</dbReference>
<dbReference type="SUPFAM" id="SSF52540">
    <property type="entry name" value="P-loop containing nucleoside triphosphate hydrolases"/>
    <property type="match status" value="1"/>
</dbReference>
<comment type="caution">
    <text evidence="4">The sequence shown here is derived from an EMBL/GenBank/DDBJ whole genome shotgun (WGS) entry which is preliminary data.</text>
</comment>
<feature type="domain" description="Dynein heavy chain AAA module D4" evidence="2">
    <location>
        <begin position="423"/>
        <end position="477"/>
    </location>
</feature>
<feature type="non-terminal residue" evidence="4">
    <location>
        <position position="478"/>
    </location>
</feature>
<dbReference type="InterPro" id="IPR024317">
    <property type="entry name" value="Dynein_heavy_chain_D4_dom"/>
</dbReference>
<evidence type="ECO:0000259" key="2">
    <source>
        <dbReference type="Pfam" id="PF12780"/>
    </source>
</evidence>
<dbReference type="InterPro" id="IPR027417">
    <property type="entry name" value="P-loop_NTPase"/>
</dbReference>
<dbReference type="InterPro" id="IPR041589">
    <property type="entry name" value="DNAH3_AAA_lid_1"/>
</dbReference>
<feature type="compositionally biased region" description="Low complexity" evidence="1">
    <location>
        <begin position="284"/>
        <end position="297"/>
    </location>
</feature>
<feature type="compositionally biased region" description="Basic and acidic residues" evidence="1">
    <location>
        <begin position="388"/>
        <end position="403"/>
    </location>
</feature>